<dbReference type="InterPro" id="IPR020818">
    <property type="entry name" value="Chaperonin_GroES"/>
</dbReference>
<dbReference type="FunFam" id="2.30.33.40:FF:000001">
    <property type="entry name" value="10 kDa chaperonin"/>
    <property type="match status" value="1"/>
</dbReference>
<dbReference type="GO" id="GO:0046872">
    <property type="term" value="F:metal ion binding"/>
    <property type="evidence" value="ECO:0007669"/>
    <property type="project" value="TreeGrafter"/>
</dbReference>
<dbReference type="EMBL" id="BARU01027052">
    <property type="protein sequence ID" value="GAH69847.1"/>
    <property type="molecule type" value="Genomic_DNA"/>
</dbReference>
<name>X1HK32_9ZZZZ</name>
<dbReference type="AlphaFoldDB" id="X1HK32"/>
<evidence type="ECO:0000256" key="2">
    <source>
        <dbReference type="ARBA" id="ARBA00023186"/>
    </source>
</evidence>
<dbReference type="GO" id="GO:0044183">
    <property type="term" value="F:protein folding chaperone"/>
    <property type="evidence" value="ECO:0007669"/>
    <property type="project" value="InterPro"/>
</dbReference>
<comment type="caution">
    <text evidence="3">The sequence shown here is derived from an EMBL/GenBank/DDBJ whole genome shotgun (WGS) entry which is preliminary data.</text>
</comment>
<dbReference type="CDD" id="cd00320">
    <property type="entry name" value="cpn10"/>
    <property type="match status" value="1"/>
</dbReference>
<dbReference type="InterPro" id="IPR018369">
    <property type="entry name" value="Chaprnonin_Cpn10_CS"/>
</dbReference>
<dbReference type="NCBIfam" id="NF001533">
    <property type="entry name" value="PRK00364.2-4"/>
    <property type="match status" value="1"/>
</dbReference>
<dbReference type="InterPro" id="IPR011032">
    <property type="entry name" value="GroES-like_sf"/>
</dbReference>
<accession>X1HK32</accession>
<dbReference type="PRINTS" id="PR00297">
    <property type="entry name" value="CHAPERONIN10"/>
</dbReference>
<dbReference type="GO" id="GO:0005524">
    <property type="term" value="F:ATP binding"/>
    <property type="evidence" value="ECO:0007669"/>
    <property type="project" value="InterPro"/>
</dbReference>
<dbReference type="GO" id="GO:0051087">
    <property type="term" value="F:protein-folding chaperone binding"/>
    <property type="evidence" value="ECO:0007669"/>
    <property type="project" value="TreeGrafter"/>
</dbReference>
<evidence type="ECO:0000256" key="1">
    <source>
        <dbReference type="ARBA" id="ARBA00006975"/>
    </source>
</evidence>
<dbReference type="Pfam" id="PF00166">
    <property type="entry name" value="Cpn10"/>
    <property type="match status" value="1"/>
</dbReference>
<proteinExistence type="inferred from homology"/>
<sequence length="115" mass="12129">MAKAKSAKSAKAAKAAKPATPAIRPLGEKVLIERLEAEQTTRGGIVLPDTAKEKPQKGTILALGDGKLLDDGTRAKFQVSVGDQVLFASYAGTEIKVDGNEYMLMDESDILAVLS</sequence>
<comment type="similarity">
    <text evidence="1">Belongs to the GroES chaperonin family.</text>
</comment>
<keyword evidence="2" id="KW-0143">Chaperone</keyword>
<dbReference type="NCBIfam" id="NF001534">
    <property type="entry name" value="PRK00364.2-5"/>
    <property type="match status" value="1"/>
</dbReference>
<dbReference type="HAMAP" id="MF_00580">
    <property type="entry name" value="CH10"/>
    <property type="match status" value="1"/>
</dbReference>
<dbReference type="PROSITE" id="PS00681">
    <property type="entry name" value="CHAPERONINS_CPN10"/>
    <property type="match status" value="1"/>
</dbReference>
<evidence type="ECO:0008006" key="4">
    <source>
        <dbReference type="Google" id="ProtNLM"/>
    </source>
</evidence>
<dbReference type="Gene3D" id="2.30.33.40">
    <property type="entry name" value="GroES chaperonin"/>
    <property type="match status" value="1"/>
</dbReference>
<dbReference type="PANTHER" id="PTHR10772:SF58">
    <property type="entry name" value="CO-CHAPERONIN GROES"/>
    <property type="match status" value="1"/>
</dbReference>
<protein>
    <recommendedName>
        <fullName evidence="4">10 kDa chaperonin</fullName>
    </recommendedName>
</protein>
<evidence type="ECO:0000313" key="3">
    <source>
        <dbReference type="EMBL" id="GAH69847.1"/>
    </source>
</evidence>
<reference evidence="3" key="1">
    <citation type="journal article" date="2014" name="Front. Microbiol.">
        <title>High frequency of phylogenetically diverse reductive dehalogenase-homologous genes in deep subseafloor sedimentary metagenomes.</title>
        <authorList>
            <person name="Kawai M."/>
            <person name="Futagami T."/>
            <person name="Toyoda A."/>
            <person name="Takaki Y."/>
            <person name="Nishi S."/>
            <person name="Hori S."/>
            <person name="Arai W."/>
            <person name="Tsubouchi T."/>
            <person name="Morono Y."/>
            <person name="Uchiyama I."/>
            <person name="Ito T."/>
            <person name="Fujiyama A."/>
            <person name="Inagaki F."/>
            <person name="Takami H."/>
        </authorList>
    </citation>
    <scope>NUCLEOTIDE SEQUENCE</scope>
    <source>
        <strain evidence="3">Expedition CK06-06</strain>
    </source>
</reference>
<dbReference type="SUPFAM" id="SSF50129">
    <property type="entry name" value="GroES-like"/>
    <property type="match status" value="1"/>
</dbReference>
<dbReference type="PANTHER" id="PTHR10772">
    <property type="entry name" value="10 KDA HEAT SHOCK PROTEIN"/>
    <property type="match status" value="1"/>
</dbReference>
<dbReference type="NCBIfam" id="NF001531">
    <property type="entry name" value="PRK00364.2-2"/>
    <property type="match status" value="1"/>
</dbReference>
<dbReference type="NCBIfam" id="NF001527">
    <property type="entry name" value="PRK00364.1-2"/>
    <property type="match status" value="1"/>
</dbReference>
<dbReference type="InterPro" id="IPR037124">
    <property type="entry name" value="Chaperonin_GroES_sf"/>
</dbReference>
<dbReference type="SMART" id="SM00883">
    <property type="entry name" value="Cpn10"/>
    <property type="match status" value="1"/>
</dbReference>
<gene>
    <name evidence="3" type="ORF">S03H2_43373</name>
</gene>
<organism evidence="3">
    <name type="scientific">marine sediment metagenome</name>
    <dbReference type="NCBI Taxonomy" id="412755"/>
    <lineage>
        <taxon>unclassified sequences</taxon>
        <taxon>metagenomes</taxon>
        <taxon>ecological metagenomes</taxon>
    </lineage>
</organism>
<dbReference type="GO" id="GO:0051082">
    <property type="term" value="F:unfolded protein binding"/>
    <property type="evidence" value="ECO:0007669"/>
    <property type="project" value="TreeGrafter"/>
</dbReference>